<comment type="caution">
    <text evidence="1">The sequence shown here is derived from an EMBL/GenBank/DDBJ whole genome shotgun (WGS) entry which is preliminary data.</text>
</comment>
<sequence length="196" mass="23413">MQELSLNKIQEEIPQIRYRRPNYQIPILNRIQNEIKSIHFPNKTIVQNKSNEHKQIKPLKLLPYTPISIQQQRSIPYKYSKKINSKKTSELDHLDFESSSRQLQLFLEQEKNQLKSEKYIQSLLECVKMPSINTDINRDNKQTIDSLIQSQIGSSVRVNSLKPKLFNRKRSKSYEIFDKNSYYYFDSLDLQKYQII</sequence>
<protein>
    <submittedName>
        <fullName evidence="1">Uncharacterized protein</fullName>
    </submittedName>
</protein>
<organism evidence="1 2">
    <name type="scientific">Paramecium octaurelia</name>
    <dbReference type="NCBI Taxonomy" id="43137"/>
    <lineage>
        <taxon>Eukaryota</taxon>
        <taxon>Sar</taxon>
        <taxon>Alveolata</taxon>
        <taxon>Ciliophora</taxon>
        <taxon>Intramacronucleata</taxon>
        <taxon>Oligohymenophorea</taxon>
        <taxon>Peniculida</taxon>
        <taxon>Parameciidae</taxon>
        <taxon>Paramecium</taxon>
    </lineage>
</organism>
<proteinExistence type="predicted"/>
<reference evidence="1" key="1">
    <citation type="submission" date="2021-01" db="EMBL/GenBank/DDBJ databases">
        <authorList>
            <consortium name="Genoscope - CEA"/>
            <person name="William W."/>
        </authorList>
    </citation>
    <scope>NUCLEOTIDE SEQUENCE</scope>
</reference>
<evidence type="ECO:0000313" key="2">
    <source>
        <dbReference type="Proteomes" id="UP000683925"/>
    </source>
</evidence>
<keyword evidence="2" id="KW-1185">Reference proteome</keyword>
<dbReference type="AlphaFoldDB" id="A0A8S1S3C9"/>
<evidence type="ECO:0000313" key="1">
    <source>
        <dbReference type="EMBL" id="CAD8135931.1"/>
    </source>
</evidence>
<dbReference type="OrthoDB" id="10303712at2759"/>
<dbReference type="EMBL" id="CAJJDP010000006">
    <property type="protein sequence ID" value="CAD8135931.1"/>
    <property type="molecule type" value="Genomic_DNA"/>
</dbReference>
<gene>
    <name evidence="1" type="ORF">POCTA_138.1.T0070103</name>
</gene>
<name>A0A8S1S3C9_PAROT</name>
<accession>A0A8S1S3C9</accession>
<dbReference type="Proteomes" id="UP000683925">
    <property type="component" value="Unassembled WGS sequence"/>
</dbReference>